<gene>
    <name evidence="1" type="ORF">L0P48_00465</name>
</gene>
<reference evidence="1" key="1">
    <citation type="submission" date="2022-01" db="EMBL/GenBank/DDBJ databases">
        <title>Collection of gut derived symbiotic bacterial strains cultured from healthy donors.</title>
        <authorList>
            <person name="Lin H."/>
            <person name="Kohout C."/>
            <person name="Waligurski E."/>
            <person name="Pamer E.G."/>
        </authorList>
    </citation>
    <scope>NUCLEOTIDE SEQUENCE</scope>
    <source>
        <strain evidence="1">DFI.1.11</strain>
    </source>
</reference>
<accession>A0AAW5CCE1</accession>
<dbReference type="RefSeq" id="WP_118753104.1">
    <property type="nucleotide sequence ID" value="NZ_JAAIUU010000006.1"/>
</dbReference>
<sequence length="70" mass="8269">MGEDILLLDFVNISSANYFFSDFYVRLNVTSEGGNEKLYLSKEHKSGRENIFKSVMRWIFCEITHERKKS</sequence>
<evidence type="ECO:0000313" key="2">
    <source>
        <dbReference type="Proteomes" id="UP001200089"/>
    </source>
</evidence>
<dbReference type="AlphaFoldDB" id="A0AAW5CCE1"/>
<proteinExistence type="predicted"/>
<organism evidence="1 2">
    <name type="scientific">Blautia massiliensis</name>
    <name type="common">ex Durand et al. 2017</name>
    <dbReference type="NCBI Taxonomy" id="1737424"/>
    <lineage>
        <taxon>Bacteria</taxon>
        <taxon>Bacillati</taxon>
        <taxon>Bacillota</taxon>
        <taxon>Clostridia</taxon>
        <taxon>Lachnospirales</taxon>
        <taxon>Lachnospiraceae</taxon>
        <taxon>Blautia</taxon>
    </lineage>
</organism>
<comment type="caution">
    <text evidence="1">The sequence shown here is derived from an EMBL/GenBank/DDBJ whole genome shotgun (WGS) entry which is preliminary data.</text>
</comment>
<evidence type="ECO:0000313" key="1">
    <source>
        <dbReference type="EMBL" id="MCG5032089.1"/>
    </source>
</evidence>
<protein>
    <submittedName>
        <fullName evidence="1">Uncharacterized protein</fullName>
    </submittedName>
</protein>
<dbReference type="EMBL" id="JAKNDE010000001">
    <property type="protein sequence ID" value="MCG5032089.1"/>
    <property type="molecule type" value="Genomic_DNA"/>
</dbReference>
<name>A0AAW5CCE1_9FIRM</name>
<dbReference type="Proteomes" id="UP001200089">
    <property type="component" value="Unassembled WGS sequence"/>
</dbReference>